<evidence type="ECO:0000313" key="1">
    <source>
        <dbReference type="EMBL" id="PGM93259.1"/>
    </source>
</evidence>
<accession>A0A2B9E1R4</accession>
<reference evidence="1 2" key="1">
    <citation type="submission" date="2017-09" db="EMBL/GenBank/DDBJ databases">
        <title>Large-scale bioinformatics analysis of Bacillus genomes uncovers conserved roles of natural products in bacterial physiology.</title>
        <authorList>
            <consortium name="Agbiome Team Llc"/>
            <person name="Bleich R.M."/>
            <person name="Grubbs K.J."/>
            <person name="Santa Maria K.C."/>
            <person name="Allen S.E."/>
            <person name="Farag S."/>
            <person name="Shank E.A."/>
            <person name="Bowers A."/>
        </authorList>
    </citation>
    <scope>NUCLEOTIDE SEQUENCE [LARGE SCALE GENOMIC DNA]</scope>
    <source>
        <strain evidence="1 2">AFS053130</strain>
    </source>
</reference>
<dbReference type="EMBL" id="NUHO01000049">
    <property type="protein sequence ID" value="PGM93259.1"/>
    <property type="molecule type" value="Genomic_DNA"/>
</dbReference>
<name>A0A2B9E1R4_BACCE</name>
<sequence length="83" mass="9369">MHGFGVSKEQQMIQELAFVLNKRSYIHKVNDTKVVITHEHDGRVIECAAVDGAYVVTCNAIQNTTTQRKTLQGAVNIIKNRMR</sequence>
<dbReference type="AlphaFoldDB" id="A0A2B9E1R4"/>
<dbReference type="RefSeq" id="WP_098777122.1">
    <property type="nucleotide sequence ID" value="NZ_NUHO01000049.1"/>
</dbReference>
<protein>
    <submittedName>
        <fullName evidence="1">Uncharacterized protein</fullName>
    </submittedName>
</protein>
<evidence type="ECO:0000313" key="2">
    <source>
        <dbReference type="Proteomes" id="UP000222054"/>
    </source>
</evidence>
<proteinExistence type="predicted"/>
<dbReference type="Proteomes" id="UP000222054">
    <property type="component" value="Unassembled WGS sequence"/>
</dbReference>
<comment type="caution">
    <text evidence="1">The sequence shown here is derived from an EMBL/GenBank/DDBJ whole genome shotgun (WGS) entry which is preliminary data.</text>
</comment>
<gene>
    <name evidence="1" type="ORF">CN958_12730</name>
</gene>
<organism evidence="1 2">
    <name type="scientific">Bacillus cereus</name>
    <dbReference type="NCBI Taxonomy" id="1396"/>
    <lineage>
        <taxon>Bacteria</taxon>
        <taxon>Bacillati</taxon>
        <taxon>Bacillota</taxon>
        <taxon>Bacilli</taxon>
        <taxon>Bacillales</taxon>
        <taxon>Bacillaceae</taxon>
        <taxon>Bacillus</taxon>
        <taxon>Bacillus cereus group</taxon>
    </lineage>
</organism>